<dbReference type="InterPro" id="IPR012341">
    <property type="entry name" value="6hp_glycosidase-like_sf"/>
</dbReference>
<dbReference type="PANTHER" id="PTHR11742">
    <property type="entry name" value="MANNOSYL-OLIGOSACCHARIDE ALPHA-1,2-MANNOSIDASE-RELATED"/>
    <property type="match status" value="1"/>
</dbReference>
<dbReference type="Proteomes" id="UP001162131">
    <property type="component" value="Unassembled WGS sequence"/>
</dbReference>
<reference evidence="15" key="1">
    <citation type="submission" date="2021-09" db="EMBL/GenBank/DDBJ databases">
        <authorList>
            <consortium name="AG Swart"/>
            <person name="Singh M."/>
            <person name="Singh A."/>
            <person name="Seah K."/>
            <person name="Emmerich C."/>
        </authorList>
    </citation>
    <scope>NUCLEOTIDE SEQUENCE</scope>
    <source>
        <strain evidence="15">ATCC30299</strain>
    </source>
</reference>
<accession>A0AAU9JJR3</accession>
<feature type="active site" evidence="10">
    <location>
        <position position="274"/>
    </location>
</feature>
<dbReference type="Gene3D" id="1.50.10.10">
    <property type="match status" value="1"/>
</dbReference>
<evidence type="ECO:0000256" key="10">
    <source>
        <dbReference type="PIRSR" id="PIRSR601382-1"/>
    </source>
</evidence>
<dbReference type="InterPro" id="IPR036026">
    <property type="entry name" value="Seven-hairpin_glycosidases"/>
</dbReference>
<keyword evidence="6 11" id="KW-0106">Calcium</keyword>
<evidence type="ECO:0000256" key="9">
    <source>
        <dbReference type="ARBA" id="ARBA00048605"/>
    </source>
</evidence>
<evidence type="ECO:0000256" key="5">
    <source>
        <dbReference type="ARBA" id="ARBA00022801"/>
    </source>
</evidence>
<dbReference type="EC" id="3.2.1.-" evidence="13"/>
<keyword evidence="4 11" id="KW-0479">Metal-binding</keyword>
<evidence type="ECO:0000256" key="3">
    <source>
        <dbReference type="ARBA" id="ARBA00007658"/>
    </source>
</evidence>
<keyword evidence="14" id="KW-1133">Transmembrane helix</keyword>
<comment type="catalytic activity">
    <reaction evidence="9">
        <text>N(4)-(alpha-D-Man-(1-&gt;2)-alpha-D-Man-(1-&gt;2)-alpha-D-Man-(1-&gt;3)-[alpha-D-Man-(1-&gt;2)-alpha-D-Man-(1-&gt;3)-[alpha-D-Man-(1-&gt;2)-alpha-D-Man-(1-&gt;6)]-alpha-D-Man-(1-&gt;6)]-beta-D-Man-(1-&gt;4)-beta-D-GlcNAc-(1-&gt;4)-beta-D-GlcNAc)-L-asparaginyl-[protein] (N-glucan mannose isomer 9A1,2,3B1,2,3) + 4 H2O = N(4)-(alpha-D-Man-(1-&gt;3)-[alpha-D-Man-(1-&gt;3)-[alpha-D-Man-(1-&gt;6)]-alpha-D-Man-(1-&gt;6)]-beta-D-Man-(1-&gt;4)-beta-D-GlcNAc-(1-&gt;4)-beta-D-GlcNAc)-L-asparaginyl-[protein] (N-glucan mannose isomer 5A1,2) + 4 beta-D-mannose</text>
        <dbReference type="Rhea" id="RHEA:56008"/>
        <dbReference type="Rhea" id="RHEA-COMP:14356"/>
        <dbReference type="Rhea" id="RHEA-COMP:14367"/>
        <dbReference type="ChEBI" id="CHEBI:15377"/>
        <dbReference type="ChEBI" id="CHEBI:28563"/>
        <dbReference type="ChEBI" id="CHEBI:59087"/>
        <dbReference type="ChEBI" id="CHEBI:139493"/>
        <dbReference type="EC" id="3.2.1.113"/>
    </reaction>
</comment>
<evidence type="ECO:0000256" key="1">
    <source>
        <dbReference type="ARBA" id="ARBA00001913"/>
    </source>
</evidence>
<keyword evidence="7 12" id="KW-1015">Disulfide bond</keyword>
<feature type="active site" description="Proton donor" evidence="10">
    <location>
        <position position="384"/>
    </location>
</feature>
<evidence type="ECO:0000256" key="7">
    <source>
        <dbReference type="ARBA" id="ARBA00023157"/>
    </source>
</evidence>
<comment type="pathway">
    <text evidence="2">Protein modification; protein glycosylation.</text>
</comment>
<evidence type="ECO:0000256" key="2">
    <source>
        <dbReference type="ARBA" id="ARBA00004922"/>
    </source>
</evidence>
<dbReference type="Pfam" id="PF01532">
    <property type="entry name" value="Glyco_hydro_47"/>
    <property type="match status" value="1"/>
</dbReference>
<evidence type="ECO:0000256" key="4">
    <source>
        <dbReference type="ARBA" id="ARBA00022723"/>
    </source>
</evidence>
<dbReference type="PRINTS" id="PR00747">
    <property type="entry name" value="GLYHDRLASE47"/>
</dbReference>
<evidence type="ECO:0000256" key="11">
    <source>
        <dbReference type="PIRSR" id="PIRSR601382-2"/>
    </source>
</evidence>
<evidence type="ECO:0000256" key="12">
    <source>
        <dbReference type="PIRSR" id="PIRSR601382-3"/>
    </source>
</evidence>
<dbReference type="InterPro" id="IPR001382">
    <property type="entry name" value="Glyco_hydro_47"/>
</dbReference>
<protein>
    <recommendedName>
        <fullName evidence="13">alpha-1,2-Mannosidase</fullName>
        <ecNumber evidence="13">3.2.1.-</ecNumber>
    </recommendedName>
</protein>
<dbReference type="PANTHER" id="PTHR11742:SF55">
    <property type="entry name" value="ENDOPLASMIC RETICULUM MANNOSYL-OLIGOSACCHARIDE 1,2-ALPHA-MANNOSIDASE"/>
    <property type="match status" value="1"/>
</dbReference>
<comment type="similarity">
    <text evidence="3 13">Belongs to the glycosyl hydrolase 47 family.</text>
</comment>
<evidence type="ECO:0000256" key="6">
    <source>
        <dbReference type="ARBA" id="ARBA00022837"/>
    </source>
</evidence>
<evidence type="ECO:0000256" key="8">
    <source>
        <dbReference type="ARBA" id="ARBA00047669"/>
    </source>
</evidence>
<comment type="catalytic activity">
    <reaction evidence="8">
        <text>N(4)-(alpha-D-Man-(1-&gt;2)-alpha-D-Man-(1-&gt;2)-alpha-D-Man-(1-&gt;3)-[alpha-D-Man-(1-&gt;3)-[alpha-D-Man-(1-&gt;2)-alpha-D-Man-(1-&gt;6)]-alpha-D-Man-(1-&gt;6)]-beta-D-Man-(1-&gt;4)-beta-D-GlcNAc-(1-&gt;4)-beta-D-GlcNAc)-L-asparaginyl-[protein] (N-glucan mannose isomer 8A1,2,3B1,3) + 3 H2O = N(4)-(alpha-D-Man-(1-&gt;3)-[alpha-D-Man-(1-&gt;3)-[alpha-D-Man-(1-&gt;6)]-alpha-D-Man-(1-&gt;6)]-beta-D-Man-(1-&gt;4)-beta-D-GlcNAc-(1-&gt;4)-beta-D-GlcNAc)-L-asparaginyl-[protein] (N-glucan mannose isomer 5A1,2) + 3 beta-D-mannose</text>
        <dbReference type="Rhea" id="RHEA:56028"/>
        <dbReference type="Rhea" id="RHEA-COMP:14358"/>
        <dbReference type="Rhea" id="RHEA-COMP:14367"/>
        <dbReference type="ChEBI" id="CHEBI:15377"/>
        <dbReference type="ChEBI" id="CHEBI:28563"/>
        <dbReference type="ChEBI" id="CHEBI:59087"/>
        <dbReference type="ChEBI" id="CHEBI:60628"/>
        <dbReference type="EC" id="3.2.1.113"/>
    </reaction>
</comment>
<keyword evidence="14" id="KW-0472">Membrane</keyword>
<evidence type="ECO:0000313" key="15">
    <source>
        <dbReference type="EMBL" id="CAG9328228.1"/>
    </source>
</evidence>
<evidence type="ECO:0000256" key="14">
    <source>
        <dbReference type="SAM" id="Phobius"/>
    </source>
</evidence>
<evidence type="ECO:0000313" key="16">
    <source>
        <dbReference type="Proteomes" id="UP001162131"/>
    </source>
</evidence>
<feature type="disulfide bond" evidence="12">
    <location>
        <begin position="337"/>
        <end position="370"/>
    </location>
</feature>
<keyword evidence="13" id="KW-0326">Glycosidase</keyword>
<dbReference type="GO" id="GO:0016020">
    <property type="term" value="C:membrane"/>
    <property type="evidence" value="ECO:0007669"/>
    <property type="project" value="InterPro"/>
</dbReference>
<feature type="transmembrane region" description="Helical" evidence="14">
    <location>
        <begin position="12"/>
        <end position="34"/>
    </location>
</feature>
<dbReference type="GO" id="GO:0005509">
    <property type="term" value="F:calcium ion binding"/>
    <property type="evidence" value="ECO:0007669"/>
    <property type="project" value="InterPro"/>
</dbReference>
<gene>
    <name evidence="15" type="ORF">BSTOLATCC_MIC45683</name>
</gene>
<dbReference type="AlphaFoldDB" id="A0AAU9JJR3"/>
<dbReference type="SUPFAM" id="SSF48225">
    <property type="entry name" value="Seven-hairpin glycosidases"/>
    <property type="match status" value="1"/>
</dbReference>
<dbReference type="GO" id="GO:0005783">
    <property type="term" value="C:endoplasmic reticulum"/>
    <property type="evidence" value="ECO:0007669"/>
    <property type="project" value="TreeGrafter"/>
</dbReference>
<feature type="binding site" evidence="11">
    <location>
        <position position="493"/>
    </location>
    <ligand>
        <name>Ca(2+)</name>
        <dbReference type="ChEBI" id="CHEBI:29108"/>
    </ligand>
</feature>
<keyword evidence="5 13" id="KW-0378">Hydrolase</keyword>
<name>A0AAU9JJR3_9CILI</name>
<comment type="caution">
    <text evidence="15">The sequence shown here is derived from an EMBL/GenBank/DDBJ whole genome shotgun (WGS) entry which is preliminary data.</text>
</comment>
<organism evidence="15 16">
    <name type="scientific">Blepharisma stoltei</name>
    <dbReference type="NCBI Taxonomy" id="1481888"/>
    <lineage>
        <taxon>Eukaryota</taxon>
        <taxon>Sar</taxon>
        <taxon>Alveolata</taxon>
        <taxon>Ciliophora</taxon>
        <taxon>Postciliodesmatophora</taxon>
        <taxon>Heterotrichea</taxon>
        <taxon>Heterotrichida</taxon>
        <taxon>Blepharismidae</taxon>
        <taxon>Blepharisma</taxon>
    </lineage>
</organism>
<dbReference type="EMBL" id="CAJZBQ010000045">
    <property type="protein sequence ID" value="CAG9328228.1"/>
    <property type="molecule type" value="Genomic_DNA"/>
</dbReference>
<proteinExistence type="inferred from homology"/>
<comment type="cofactor">
    <cofactor evidence="1 11">
        <name>Ca(2+)</name>
        <dbReference type="ChEBI" id="CHEBI:29108"/>
    </cofactor>
</comment>
<feature type="active site" description="Proton donor" evidence="10">
    <location>
        <position position="135"/>
    </location>
</feature>
<dbReference type="GO" id="GO:0005975">
    <property type="term" value="P:carbohydrate metabolic process"/>
    <property type="evidence" value="ECO:0007669"/>
    <property type="project" value="InterPro"/>
</dbReference>
<keyword evidence="16" id="KW-1185">Reference proteome</keyword>
<evidence type="ECO:0000256" key="13">
    <source>
        <dbReference type="RuleBase" id="RU361193"/>
    </source>
</evidence>
<feature type="active site" evidence="10">
    <location>
        <position position="407"/>
    </location>
</feature>
<keyword evidence="14" id="KW-0812">Transmembrane</keyword>
<dbReference type="InterPro" id="IPR050749">
    <property type="entry name" value="Glycosyl_Hydrolase_47"/>
</dbReference>
<dbReference type="GO" id="GO:0004571">
    <property type="term" value="F:mannosyl-oligosaccharide 1,2-alpha-mannosidase activity"/>
    <property type="evidence" value="ECO:0007669"/>
    <property type="project" value="UniProtKB-EC"/>
</dbReference>
<sequence length="501" mass="57797">MKRLHLLLGNNSLKVMIAALILWMIISILALSYLKPPRADIKTDISMPSLETCREEIKGAFKHAWFSYKRYSWGFDELMPVSRNGKNWLYMGSTIIDSLDTLWIFGMDEEFKEAKEWVKNSLDFSACDCEVSVFEVNIRILGGLLSAYELSKDSIFLQKATELGDLMVHSFTLPHNFPYPKFNFKRKTGSSLDRSFLSIFEPNWKDTYLSLAGFGSLQLELSALSHHTKNSIYANLANSIIKHVFNIWKEDLFPNKITLNGDYVDKFSVAAGVDSFYEYLLKEYLHTNKTNESLKERFVRSLNAVIDNLVGQDSSGLYFLGYKSNNALIPEFHQFACYYPGLMILAANSLPYLDKRDEIIFLSQELASTCYQMNHKSATGLATESAMINNGIQFPILKNTDHGLRPETIESFWYFYYYTHDAKYQKWGWEIFKAIQKYAKLSVGYSELQNANTVPPGRTDRMQSYFLAETLKYLYLLLSEDQPFDLDEWVFNTEGHPLKVN</sequence>